<feature type="domain" description="Histone deacetylase complex subunit SAP130 C-terminal" evidence="8">
    <location>
        <begin position="607"/>
        <end position="746"/>
    </location>
</feature>
<sequence length="763" mass="80690">MSNNLDNDRSITTGKMYPIDLAPQKITIVKNISSADVKMTHIIPSQGKTTGTSQIITHSSAGPIGLMRTATGAQIISSGVVSQGTQIVSQGNHLISQNAQILTQPQLLTSSHILSPCTQIISQGTQLSGQAINSNNSPSLNTIQTSVTSTVSGNQMLNVGAQIVSGSGNLIVSSSVRTLGGANVRVLPTNQHQNSRPVLTSVNVSTASVLVSKGTSHVPRGLAAGASLAVRPVTASAQATISQGSGWSSNSRGRGALVYGSRGLSRGVPPRQPSPAPSPSHTPPHSTQTPLSPHSAIVTLPTTSVLTSSGVISSTMRGSIGVVSGVTRPKTPTPPPPAPRPLPLLQRNYQPAKVVGVANVGVRGVGNSAPPQLYYEVPRAAHPHHARPITPYAHTLTTQASGVNTVQTSSEARQTTTIASTPVLPRPSILRKRDVDGSPSKNQMNTISTISQVGNIGNITSNISNLSNTNISNIATLSSISNIGNVVVGNNLSNLNVSAISRVGTLNSLSTLGSIDSVNTMNNSAMSSVNSQYISNTGWEDVTTSQGPGSGSTTMSAASSPTPDEPEPPRQTDVSPRKKPRKQLLTSEVRHCDYPVEEKPPTPPPAPVIPKRPSLTSTYVCGWRSTALHFTRPSDVKRRETRARDIVAIATQKHVLVSAEGWKVHHLTAQMDDLVSLEADVGEQLEGVHRLLETSRAHNALKPLSHSLLELIKGNIQRSKIVCEGIQEAREDILRVFKHRNFVSDILTRQADKRCFRKHRSQS</sequence>
<evidence type="ECO:0000256" key="6">
    <source>
        <dbReference type="ARBA" id="ARBA00023242"/>
    </source>
</evidence>
<keyword evidence="4" id="KW-0805">Transcription regulation</keyword>
<keyword evidence="10" id="KW-1185">Reference proteome</keyword>
<comment type="subcellular location">
    <subcellularLocation>
        <location evidence="1">Nucleus</location>
    </subcellularLocation>
</comment>
<organism evidence="9 10">
    <name type="scientific">Pieris macdunnoughi</name>
    <dbReference type="NCBI Taxonomy" id="345717"/>
    <lineage>
        <taxon>Eukaryota</taxon>
        <taxon>Metazoa</taxon>
        <taxon>Ecdysozoa</taxon>
        <taxon>Arthropoda</taxon>
        <taxon>Hexapoda</taxon>
        <taxon>Insecta</taxon>
        <taxon>Pterygota</taxon>
        <taxon>Neoptera</taxon>
        <taxon>Endopterygota</taxon>
        <taxon>Lepidoptera</taxon>
        <taxon>Glossata</taxon>
        <taxon>Ditrysia</taxon>
        <taxon>Papilionoidea</taxon>
        <taxon>Pieridae</taxon>
        <taxon>Pierinae</taxon>
        <taxon>Pieris</taxon>
    </lineage>
</organism>
<comment type="similarity">
    <text evidence="2">Belongs to the SAP130 family.</text>
</comment>
<feature type="compositionally biased region" description="Low complexity" evidence="7">
    <location>
        <begin position="543"/>
        <end position="562"/>
    </location>
</feature>
<feature type="compositionally biased region" description="Basic and acidic residues" evidence="7">
    <location>
        <begin position="588"/>
        <end position="600"/>
    </location>
</feature>
<feature type="compositionally biased region" description="Low complexity" evidence="7">
    <location>
        <begin position="283"/>
        <end position="294"/>
    </location>
</feature>
<keyword evidence="6" id="KW-0539">Nucleus</keyword>
<keyword evidence="3" id="KW-0678">Repressor</keyword>
<dbReference type="Proteomes" id="UP000663880">
    <property type="component" value="Unassembled WGS sequence"/>
</dbReference>
<evidence type="ECO:0000256" key="3">
    <source>
        <dbReference type="ARBA" id="ARBA00022491"/>
    </source>
</evidence>
<evidence type="ECO:0000256" key="1">
    <source>
        <dbReference type="ARBA" id="ARBA00004123"/>
    </source>
</evidence>
<dbReference type="InterPro" id="IPR031963">
    <property type="entry name" value="SAP130_C"/>
</dbReference>
<feature type="compositionally biased region" description="Pro residues" evidence="7">
    <location>
        <begin position="270"/>
        <end position="282"/>
    </location>
</feature>
<dbReference type="Pfam" id="PF16014">
    <property type="entry name" value="SAP130_C"/>
    <property type="match status" value="1"/>
</dbReference>
<comment type="caution">
    <text evidence="9">The sequence shown here is derived from an EMBL/GenBank/DDBJ whole genome shotgun (WGS) entry which is preliminary data.</text>
</comment>
<feature type="region of interest" description="Disordered" evidence="7">
    <location>
        <begin position="539"/>
        <end position="611"/>
    </location>
</feature>
<dbReference type="PANTHER" id="PTHR13497">
    <property type="entry name" value="HISTONE DEACETYLASE COMPLEX SUBUNIT SAP130"/>
    <property type="match status" value="1"/>
</dbReference>
<dbReference type="InterPro" id="IPR024137">
    <property type="entry name" value="His_deAcase_cplx_SAP130"/>
</dbReference>
<dbReference type="AlphaFoldDB" id="A0A821RMD8"/>
<evidence type="ECO:0000259" key="8">
    <source>
        <dbReference type="Pfam" id="PF16014"/>
    </source>
</evidence>
<evidence type="ECO:0000313" key="9">
    <source>
        <dbReference type="EMBL" id="CAF4845870.1"/>
    </source>
</evidence>
<evidence type="ECO:0000256" key="7">
    <source>
        <dbReference type="SAM" id="MobiDB-lite"/>
    </source>
</evidence>
<gene>
    <name evidence="9" type="ORF">PMACD_LOCUS6627</name>
</gene>
<feature type="compositionally biased region" description="Low complexity" evidence="7">
    <location>
        <begin position="242"/>
        <end position="255"/>
    </location>
</feature>
<dbReference type="GO" id="GO:0000122">
    <property type="term" value="P:negative regulation of transcription by RNA polymerase II"/>
    <property type="evidence" value="ECO:0007669"/>
    <property type="project" value="TreeGrafter"/>
</dbReference>
<evidence type="ECO:0000256" key="4">
    <source>
        <dbReference type="ARBA" id="ARBA00023015"/>
    </source>
</evidence>
<dbReference type="OrthoDB" id="10048604at2759"/>
<name>A0A821RMD8_9NEOP</name>
<feature type="region of interest" description="Disordered" evidence="7">
    <location>
        <begin position="322"/>
        <end position="342"/>
    </location>
</feature>
<proteinExistence type="inferred from homology"/>
<feature type="compositionally biased region" description="Pro residues" evidence="7">
    <location>
        <begin position="331"/>
        <end position="342"/>
    </location>
</feature>
<protein>
    <recommendedName>
        <fullName evidence="8">Histone deacetylase complex subunit SAP130 C-terminal domain-containing protein</fullName>
    </recommendedName>
</protein>
<dbReference type="PANTHER" id="PTHR13497:SF3">
    <property type="entry name" value="HISTONE DEACETYLASE COMPLEX SUBUNIT SAP130"/>
    <property type="match status" value="1"/>
</dbReference>
<evidence type="ECO:0000256" key="5">
    <source>
        <dbReference type="ARBA" id="ARBA00023163"/>
    </source>
</evidence>
<evidence type="ECO:0000313" key="10">
    <source>
        <dbReference type="Proteomes" id="UP000663880"/>
    </source>
</evidence>
<accession>A0A821RMD8</accession>
<feature type="region of interest" description="Disordered" evidence="7">
    <location>
        <begin position="240"/>
        <end position="294"/>
    </location>
</feature>
<reference evidence="9" key="1">
    <citation type="submission" date="2021-02" db="EMBL/GenBank/DDBJ databases">
        <authorList>
            <person name="Steward A R."/>
        </authorList>
    </citation>
    <scope>NUCLEOTIDE SEQUENCE</scope>
</reference>
<feature type="compositionally biased region" description="Pro residues" evidence="7">
    <location>
        <begin position="601"/>
        <end position="610"/>
    </location>
</feature>
<evidence type="ECO:0000256" key="2">
    <source>
        <dbReference type="ARBA" id="ARBA00007859"/>
    </source>
</evidence>
<keyword evidence="5" id="KW-0804">Transcription</keyword>
<dbReference type="GO" id="GO:0070822">
    <property type="term" value="C:Sin3-type complex"/>
    <property type="evidence" value="ECO:0007669"/>
    <property type="project" value="TreeGrafter"/>
</dbReference>
<dbReference type="EMBL" id="CAJOBZ010000014">
    <property type="protein sequence ID" value="CAF4845870.1"/>
    <property type="molecule type" value="Genomic_DNA"/>
</dbReference>